<dbReference type="NCBIfam" id="NF002140">
    <property type="entry name" value="PRK00977.1-4"/>
    <property type="match status" value="1"/>
</dbReference>
<dbReference type="InterPro" id="IPR003761">
    <property type="entry name" value="Exonuc_VII_S"/>
</dbReference>
<evidence type="ECO:0000256" key="1">
    <source>
        <dbReference type="ARBA" id="ARBA00009998"/>
    </source>
</evidence>
<evidence type="ECO:0000313" key="8">
    <source>
        <dbReference type="Proteomes" id="UP001320119"/>
    </source>
</evidence>
<dbReference type="InterPro" id="IPR037004">
    <property type="entry name" value="Exonuc_VII_ssu_sf"/>
</dbReference>
<organism evidence="7 8">
    <name type="scientific">Marinagarivorans cellulosilyticus</name>
    <dbReference type="NCBI Taxonomy" id="2721545"/>
    <lineage>
        <taxon>Bacteria</taxon>
        <taxon>Pseudomonadati</taxon>
        <taxon>Pseudomonadota</taxon>
        <taxon>Gammaproteobacteria</taxon>
        <taxon>Cellvibrionales</taxon>
        <taxon>Cellvibrionaceae</taxon>
        <taxon>Marinagarivorans</taxon>
    </lineage>
</organism>
<comment type="subcellular location">
    <subcellularLocation>
        <location evidence="6">Cytoplasm</location>
    </subcellularLocation>
</comment>
<keyword evidence="3 6" id="KW-0540">Nuclease</keyword>
<dbReference type="SUPFAM" id="SSF116842">
    <property type="entry name" value="XseB-like"/>
    <property type="match status" value="1"/>
</dbReference>
<comment type="function">
    <text evidence="6">Bidirectionally degrades single-stranded DNA into large acid-insoluble oligonucleotides, which are then degraded further into small acid-soluble oligonucleotides.</text>
</comment>
<dbReference type="GO" id="GO:0006308">
    <property type="term" value="P:DNA catabolic process"/>
    <property type="evidence" value="ECO:0007669"/>
    <property type="project" value="UniProtKB-UniRule"/>
</dbReference>
<gene>
    <name evidence="6" type="primary">xseB</name>
    <name evidence="7" type="ORF">MARGE09_P1863</name>
</gene>
<dbReference type="EMBL" id="AP023086">
    <property type="protein sequence ID" value="BCD97662.1"/>
    <property type="molecule type" value="Genomic_DNA"/>
</dbReference>
<evidence type="ECO:0000256" key="4">
    <source>
        <dbReference type="ARBA" id="ARBA00022801"/>
    </source>
</evidence>
<accession>A0AAN1WHF6</accession>
<dbReference type="AlphaFoldDB" id="A0AAN1WHF6"/>
<dbReference type="GO" id="GO:0008855">
    <property type="term" value="F:exodeoxyribonuclease VII activity"/>
    <property type="evidence" value="ECO:0007669"/>
    <property type="project" value="UniProtKB-UniRule"/>
</dbReference>
<keyword evidence="8" id="KW-1185">Reference proteome</keyword>
<dbReference type="Proteomes" id="UP001320119">
    <property type="component" value="Chromosome"/>
</dbReference>
<dbReference type="PANTHER" id="PTHR34137">
    <property type="entry name" value="EXODEOXYRIBONUCLEASE 7 SMALL SUBUNIT"/>
    <property type="match status" value="1"/>
</dbReference>
<keyword evidence="5 6" id="KW-0269">Exonuclease</keyword>
<keyword evidence="4 6" id="KW-0378">Hydrolase</keyword>
<dbReference type="PANTHER" id="PTHR34137:SF1">
    <property type="entry name" value="EXODEOXYRIBONUCLEASE 7 SMALL SUBUNIT"/>
    <property type="match status" value="1"/>
</dbReference>
<comment type="subunit">
    <text evidence="6">Heterooligomer composed of large and small subunits.</text>
</comment>
<sequence length="81" mass="8661">MVARKKTAHFEKSLEALESVVDDMESGELSLDDALKAFEKGVKLTQECQQALDEAEQKVSILLGDSPAAEPVPFDAGPADA</sequence>
<name>A0AAN1WHF6_9GAMM</name>
<keyword evidence="2 6" id="KW-0963">Cytoplasm</keyword>
<dbReference type="Gene3D" id="1.10.287.1040">
    <property type="entry name" value="Exonuclease VII, small subunit"/>
    <property type="match status" value="1"/>
</dbReference>
<dbReference type="PIRSF" id="PIRSF006488">
    <property type="entry name" value="Exonuc_VII_S"/>
    <property type="match status" value="1"/>
</dbReference>
<protein>
    <recommendedName>
        <fullName evidence="6">Exodeoxyribonuclease 7 small subunit</fullName>
        <ecNumber evidence="6">3.1.11.6</ecNumber>
    </recommendedName>
    <alternativeName>
        <fullName evidence="6">Exodeoxyribonuclease VII small subunit</fullName>
        <shortName evidence="6">Exonuclease VII small subunit</shortName>
    </alternativeName>
</protein>
<comment type="similarity">
    <text evidence="1 6">Belongs to the XseB family.</text>
</comment>
<dbReference type="NCBIfam" id="TIGR01280">
    <property type="entry name" value="xseB"/>
    <property type="match status" value="1"/>
</dbReference>
<evidence type="ECO:0000256" key="2">
    <source>
        <dbReference type="ARBA" id="ARBA00022490"/>
    </source>
</evidence>
<dbReference type="HAMAP" id="MF_00337">
    <property type="entry name" value="Exonuc_7_S"/>
    <property type="match status" value="1"/>
</dbReference>
<dbReference type="Pfam" id="PF02609">
    <property type="entry name" value="Exonuc_VII_S"/>
    <property type="match status" value="1"/>
</dbReference>
<evidence type="ECO:0000256" key="3">
    <source>
        <dbReference type="ARBA" id="ARBA00022722"/>
    </source>
</evidence>
<comment type="catalytic activity">
    <reaction evidence="6">
        <text>Exonucleolytic cleavage in either 5'- to 3'- or 3'- to 5'-direction to yield nucleoside 5'-phosphates.</text>
        <dbReference type="EC" id="3.1.11.6"/>
    </reaction>
</comment>
<dbReference type="KEGG" id="marq:MARGE09_P1863"/>
<evidence type="ECO:0000256" key="6">
    <source>
        <dbReference type="HAMAP-Rule" id="MF_00337"/>
    </source>
</evidence>
<dbReference type="GO" id="GO:0005829">
    <property type="term" value="C:cytosol"/>
    <property type="evidence" value="ECO:0007669"/>
    <property type="project" value="TreeGrafter"/>
</dbReference>
<evidence type="ECO:0000313" key="7">
    <source>
        <dbReference type="EMBL" id="BCD97662.1"/>
    </source>
</evidence>
<proteinExistence type="inferred from homology"/>
<reference evidence="7 8" key="1">
    <citation type="journal article" date="2022" name="IScience">
        <title>An ultrasensitive nanofiber-based assay for enzymatic hydrolysis and deep-sea microbial degradation of cellulose.</title>
        <authorList>
            <person name="Tsudome M."/>
            <person name="Tachioka M."/>
            <person name="Miyazaki M."/>
            <person name="Uchimura K."/>
            <person name="Tsuda M."/>
            <person name="Takaki Y."/>
            <person name="Deguchi S."/>
        </authorList>
    </citation>
    <scope>NUCLEOTIDE SEQUENCE [LARGE SCALE GENOMIC DNA]</scope>
    <source>
        <strain evidence="7 8">GE09</strain>
    </source>
</reference>
<dbReference type="GO" id="GO:0009318">
    <property type="term" value="C:exodeoxyribonuclease VII complex"/>
    <property type="evidence" value="ECO:0007669"/>
    <property type="project" value="UniProtKB-UniRule"/>
</dbReference>
<dbReference type="EC" id="3.1.11.6" evidence="6"/>
<evidence type="ECO:0000256" key="5">
    <source>
        <dbReference type="ARBA" id="ARBA00022839"/>
    </source>
</evidence>